<dbReference type="EMBL" id="BAABAT010000007">
    <property type="protein sequence ID" value="GAA4249263.1"/>
    <property type="molecule type" value="Genomic_DNA"/>
</dbReference>
<dbReference type="SUPFAM" id="SSF51419">
    <property type="entry name" value="PLP-binding barrel"/>
    <property type="match status" value="1"/>
</dbReference>
<evidence type="ECO:0000256" key="1">
    <source>
        <dbReference type="ARBA" id="ARBA00005323"/>
    </source>
</evidence>
<dbReference type="Pfam" id="PF14031">
    <property type="entry name" value="D-ser_dehydrat"/>
    <property type="match status" value="1"/>
</dbReference>
<organism evidence="4 5">
    <name type="scientific">Dactylosporangium darangshiense</name>
    <dbReference type="NCBI Taxonomy" id="579108"/>
    <lineage>
        <taxon>Bacteria</taxon>
        <taxon>Bacillati</taxon>
        <taxon>Actinomycetota</taxon>
        <taxon>Actinomycetes</taxon>
        <taxon>Micromonosporales</taxon>
        <taxon>Micromonosporaceae</taxon>
        <taxon>Dactylosporangium</taxon>
    </lineage>
</organism>
<evidence type="ECO:0000256" key="2">
    <source>
        <dbReference type="ARBA" id="ARBA00023239"/>
    </source>
</evidence>
<dbReference type="Proteomes" id="UP001500620">
    <property type="component" value="Unassembled WGS sequence"/>
</dbReference>
<dbReference type="PANTHER" id="PTHR28004:SF2">
    <property type="entry name" value="D-SERINE DEHYDRATASE"/>
    <property type="match status" value="1"/>
</dbReference>
<dbReference type="InterPro" id="IPR029066">
    <property type="entry name" value="PLP-binding_barrel"/>
</dbReference>
<dbReference type="InterPro" id="IPR026956">
    <property type="entry name" value="D-ser_dehydrat-like_dom"/>
</dbReference>
<evidence type="ECO:0000313" key="5">
    <source>
        <dbReference type="Proteomes" id="UP001500620"/>
    </source>
</evidence>
<name>A0ABP8D7F4_9ACTN</name>
<keyword evidence="2" id="KW-0456">Lyase</keyword>
<evidence type="ECO:0000313" key="4">
    <source>
        <dbReference type="EMBL" id="GAA4249263.1"/>
    </source>
</evidence>
<dbReference type="SMART" id="SM01119">
    <property type="entry name" value="D-ser_dehydrat"/>
    <property type="match status" value="1"/>
</dbReference>
<dbReference type="InterPro" id="IPR042208">
    <property type="entry name" value="D-ser_dehydrat-like_sf"/>
</dbReference>
<dbReference type="Gene3D" id="2.40.37.20">
    <property type="entry name" value="D-serine dehydratase-like domain"/>
    <property type="match status" value="1"/>
</dbReference>
<dbReference type="InterPro" id="IPR051466">
    <property type="entry name" value="D-amino_acid_metab_enzyme"/>
</dbReference>
<comment type="caution">
    <text evidence="4">The sequence shown here is derived from an EMBL/GenBank/DDBJ whole genome shotgun (WGS) entry which is preliminary data.</text>
</comment>
<dbReference type="RefSeq" id="WP_345127577.1">
    <property type="nucleotide sequence ID" value="NZ_BAABAT010000007.1"/>
</dbReference>
<evidence type="ECO:0000259" key="3">
    <source>
        <dbReference type="SMART" id="SM01119"/>
    </source>
</evidence>
<proteinExistence type="inferred from homology"/>
<protein>
    <submittedName>
        <fullName evidence="4">DSD1 family PLP-dependent enzyme</fullName>
    </submittedName>
</protein>
<reference evidence="5" key="1">
    <citation type="journal article" date="2019" name="Int. J. Syst. Evol. Microbiol.">
        <title>The Global Catalogue of Microorganisms (GCM) 10K type strain sequencing project: providing services to taxonomists for standard genome sequencing and annotation.</title>
        <authorList>
            <consortium name="The Broad Institute Genomics Platform"/>
            <consortium name="The Broad Institute Genome Sequencing Center for Infectious Disease"/>
            <person name="Wu L."/>
            <person name="Ma J."/>
        </authorList>
    </citation>
    <scope>NUCLEOTIDE SEQUENCE [LARGE SCALE GENOMIC DNA]</scope>
    <source>
        <strain evidence="5">JCM 17441</strain>
    </source>
</reference>
<accession>A0ABP8D7F4</accession>
<comment type="similarity">
    <text evidence="1">Belongs to the DSD1 family.</text>
</comment>
<sequence length="366" mass="37478">MTSLHELPTPALVVDLDRLERNIARMAGAFAAAGVALRPHAKTSKCLDVVQRQLAAGAGGMTCSTPAEVAWLRAAGVADLLWAHAPVGPAKVAFVVDIASDGGGLTVALDSLEAAAPLSAAAAAAGVTVPFVLEVNTGHARLGVEPGRVVETATAIAALPALRLRGLLTHEGHLATMPDRASLEEAGRTAGARLAELADALRAAGHAIDVVSVGSTPGATSAPFAPGVTEGRPGTYVYYDANQIRLGSCTLDDCALTVLGRVVSVQRPGRAIIDAGIKAMSSDTIAAAGSVGLVCDLSGALRPSVAFAEANEEHGFLLDEGSERLAVGDLVRLVPNHACGTTNMWSHLYAVRGTEVVARWEISARY</sequence>
<dbReference type="InterPro" id="IPR001608">
    <property type="entry name" value="Ala_racemase_N"/>
</dbReference>
<dbReference type="PANTHER" id="PTHR28004">
    <property type="entry name" value="ZGC:162816-RELATED"/>
    <property type="match status" value="1"/>
</dbReference>
<dbReference type="Pfam" id="PF01168">
    <property type="entry name" value="Ala_racemase_N"/>
    <property type="match status" value="1"/>
</dbReference>
<gene>
    <name evidence="4" type="ORF">GCM10022255_032600</name>
</gene>
<keyword evidence="5" id="KW-1185">Reference proteome</keyword>
<feature type="domain" description="D-serine dehydratase-like" evidence="3">
    <location>
        <begin position="255"/>
        <end position="352"/>
    </location>
</feature>
<dbReference type="Gene3D" id="3.20.20.10">
    <property type="entry name" value="Alanine racemase"/>
    <property type="match status" value="1"/>
</dbReference>